<reference evidence="2 3" key="1">
    <citation type="journal article" date="2014" name="BMC Genomics">
        <title>Genome based analysis of type-I polyketide synthase and nonribosomal peptide synthetase gene clusters in seven strains of five representative Nocardia species.</title>
        <authorList>
            <person name="Komaki H."/>
            <person name="Ichikawa N."/>
            <person name="Hosoyama A."/>
            <person name="Takahashi-Nakaguchi A."/>
            <person name="Matsuzawa T."/>
            <person name="Suzuki K."/>
            <person name="Fujita N."/>
            <person name="Gonoi T."/>
        </authorList>
    </citation>
    <scope>NUCLEOTIDE SEQUENCE [LARGE SCALE GENOMIC DNA]</scope>
    <source>
        <strain evidence="2 3">NBRC 15531</strain>
    </source>
</reference>
<feature type="domain" description="HTH cro/C1-type" evidence="1">
    <location>
        <begin position="2"/>
        <end position="51"/>
    </location>
</feature>
<dbReference type="InterPro" id="IPR010982">
    <property type="entry name" value="Lambda_DNA-bd_dom_sf"/>
</dbReference>
<dbReference type="GO" id="GO:0003677">
    <property type="term" value="F:DNA binding"/>
    <property type="evidence" value="ECO:0007669"/>
    <property type="project" value="InterPro"/>
</dbReference>
<comment type="caution">
    <text evidence="2">The sequence shown here is derived from an EMBL/GenBank/DDBJ whole genome shotgun (WGS) entry which is preliminary data.</text>
</comment>
<dbReference type="Proteomes" id="UP000017048">
    <property type="component" value="Unassembled WGS sequence"/>
</dbReference>
<protein>
    <recommendedName>
        <fullName evidence="1">HTH cro/C1-type domain-containing protein</fullName>
    </recommendedName>
</protein>
<dbReference type="CDD" id="cd00093">
    <property type="entry name" value="HTH_XRE"/>
    <property type="match status" value="1"/>
</dbReference>
<accession>U5E6N2</accession>
<dbReference type="EMBL" id="BAFO02000013">
    <property type="protein sequence ID" value="GAD82870.1"/>
    <property type="molecule type" value="Genomic_DNA"/>
</dbReference>
<sequence length="75" mass="8354">MRAKLSQEEVAERAQLSVRALRNIERGRTRYPHVQSVKRLTAALGLDAEEARILLTSVNRPIGSRKPELGGSPTF</sequence>
<evidence type="ECO:0000313" key="3">
    <source>
        <dbReference type="Proteomes" id="UP000017048"/>
    </source>
</evidence>
<proteinExistence type="predicted"/>
<dbReference type="Pfam" id="PF13560">
    <property type="entry name" value="HTH_31"/>
    <property type="match status" value="1"/>
</dbReference>
<dbReference type="Gene3D" id="1.10.260.40">
    <property type="entry name" value="lambda repressor-like DNA-binding domains"/>
    <property type="match status" value="1"/>
</dbReference>
<organism evidence="2 3">
    <name type="scientific">Nocardia asteroides NBRC 15531</name>
    <dbReference type="NCBI Taxonomy" id="1110697"/>
    <lineage>
        <taxon>Bacteria</taxon>
        <taxon>Bacillati</taxon>
        <taxon>Actinomycetota</taxon>
        <taxon>Actinomycetes</taxon>
        <taxon>Mycobacteriales</taxon>
        <taxon>Nocardiaceae</taxon>
        <taxon>Nocardia</taxon>
    </lineage>
</organism>
<dbReference type="SMART" id="SM00530">
    <property type="entry name" value="HTH_XRE"/>
    <property type="match status" value="1"/>
</dbReference>
<keyword evidence="3" id="KW-1185">Reference proteome</keyword>
<dbReference type="SUPFAM" id="SSF47413">
    <property type="entry name" value="lambda repressor-like DNA-binding domains"/>
    <property type="match status" value="1"/>
</dbReference>
<dbReference type="PROSITE" id="PS50943">
    <property type="entry name" value="HTH_CROC1"/>
    <property type="match status" value="1"/>
</dbReference>
<name>U5E6N2_NOCAS</name>
<dbReference type="AlphaFoldDB" id="U5E6N2"/>
<dbReference type="InterPro" id="IPR001387">
    <property type="entry name" value="Cro/C1-type_HTH"/>
</dbReference>
<evidence type="ECO:0000313" key="2">
    <source>
        <dbReference type="EMBL" id="GAD82870.1"/>
    </source>
</evidence>
<evidence type="ECO:0000259" key="1">
    <source>
        <dbReference type="PROSITE" id="PS50943"/>
    </source>
</evidence>
<gene>
    <name evidence="2" type="ORF">NCAST_13_01450</name>
</gene>